<dbReference type="PROSITE" id="PS50110">
    <property type="entry name" value="RESPONSE_REGULATORY"/>
    <property type="match status" value="1"/>
</dbReference>
<dbReference type="InterPro" id="IPR000792">
    <property type="entry name" value="Tscrpt_reg_LuxR_C"/>
</dbReference>
<dbReference type="Gene3D" id="2.40.160.20">
    <property type="match status" value="1"/>
</dbReference>
<dbReference type="PANTHER" id="PTHR34309">
    <property type="entry name" value="SLR1406 PROTEIN"/>
    <property type="match status" value="1"/>
</dbReference>
<name>A0A0A2WD64_BEABA</name>
<evidence type="ECO:0000313" key="6">
    <source>
        <dbReference type="EMBL" id="KGQ11124.1"/>
    </source>
</evidence>
<dbReference type="EMBL" id="ANFO01000239">
    <property type="protein sequence ID" value="KGQ11124.1"/>
    <property type="molecule type" value="Genomic_DNA"/>
</dbReference>
<dbReference type="SMART" id="SM00421">
    <property type="entry name" value="HTH_LUXR"/>
    <property type="match status" value="1"/>
</dbReference>
<dbReference type="InterPro" id="IPR011250">
    <property type="entry name" value="OMP/PagP_B-barrel"/>
</dbReference>
<dbReference type="PROSITE" id="PS50043">
    <property type="entry name" value="HTH_LUXR_2"/>
    <property type="match status" value="1"/>
</dbReference>
<dbReference type="InterPro" id="IPR005624">
    <property type="entry name" value="PduO/GlcC-like"/>
</dbReference>
<proteinExistence type="predicted"/>
<feature type="domain" description="Response regulatory" evidence="5">
    <location>
        <begin position="1"/>
        <end position="39"/>
    </location>
</feature>
<dbReference type="InterPro" id="IPR036388">
    <property type="entry name" value="WH-like_DNA-bd_sf"/>
</dbReference>
<comment type="caution">
    <text evidence="6">The sequence shown here is derived from an EMBL/GenBank/DDBJ whole genome shotgun (WGS) entry which is preliminary data.</text>
</comment>
<dbReference type="PANTHER" id="PTHR34309:SF1">
    <property type="entry name" value="PROTEIN GLCG"/>
    <property type="match status" value="1"/>
</dbReference>
<dbReference type="Gene3D" id="3.30.450.150">
    <property type="entry name" value="Haem-degrading domain"/>
    <property type="match status" value="1"/>
</dbReference>
<dbReference type="GO" id="GO:0003677">
    <property type="term" value="F:DNA binding"/>
    <property type="evidence" value="ECO:0007669"/>
    <property type="project" value="UniProtKB-KW"/>
</dbReference>
<dbReference type="CDD" id="cd06170">
    <property type="entry name" value="LuxR_C_like"/>
    <property type="match status" value="1"/>
</dbReference>
<dbReference type="AlphaFoldDB" id="A0A0A2WD64"/>
<gene>
    <name evidence="6" type="ORF">BBAD15_g3137</name>
</gene>
<protein>
    <submittedName>
        <fullName evidence="6">Transcriptional regulatory protein fixJ</fullName>
    </submittedName>
</protein>
<dbReference type="Gene3D" id="1.10.10.10">
    <property type="entry name" value="Winged helix-like DNA-binding domain superfamily/Winged helix DNA-binding domain"/>
    <property type="match status" value="1"/>
</dbReference>
<evidence type="ECO:0000259" key="4">
    <source>
        <dbReference type="PROSITE" id="PS50043"/>
    </source>
</evidence>
<keyword evidence="3" id="KW-0472">Membrane</keyword>
<dbReference type="SUPFAM" id="SSF56925">
    <property type="entry name" value="OMPA-like"/>
    <property type="match status" value="1"/>
</dbReference>
<dbReference type="Pfam" id="PF00196">
    <property type="entry name" value="GerE"/>
    <property type="match status" value="1"/>
</dbReference>
<sequence>MTGHGNIDLCRRAFKNGAFEFLTKPVDADLLFEVVGSAMEQQKAKVEARQQWQPLQEKLATLTAREKEMLEQLILGYSSKEIARQCSLSPRTVEAHRANIFTKLEVNSLPKLLKTYGDIAKETNQQLWSNIMKRILLSALLLGGIVSTASAATGVLSQKNLSLDLADKLAQSVLQACAKDNYNVAVTVVDRAGTPLIMKRMDNAGPHTVEASRMKAFTSLTTKNPTDNVMKGSQSNAGAANLRDIPGFLLLAGGVPVKSGEQVIGAVGVGGAPGGHLDQACHAVAATGDEGYYASAKYVHSEQRASDQDTSSRPGVGQFVGGKEKDRLGGASLAAGYQYGNGWRTEGEYTFRQKTEFTSGSTTFPTSLNHLKLNTERLMLNVYRDYSLGYGVSLFGTAGVGIAKVKAGGWQGNAAREYADSTQNNLAYSLGAGISYSPIDRLSFDVGYRYVDMGKVESGYNTFGNVRGLKDEQMKARLASSEFTIGTRYLF</sequence>
<evidence type="ECO:0000256" key="1">
    <source>
        <dbReference type="ARBA" id="ARBA00023125"/>
    </source>
</evidence>
<dbReference type="PROSITE" id="PS00622">
    <property type="entry name" value="HTH_LUXR_1"/>
    <property type="match status" value="1"/>
</dbReference>
<dbReference type="SUPFAM" id="SSF46894">
    <property type="entry name" value="C-terminal effector domain of the bipartite response regulators"/>
    <property type="match status" value="1"/>
</dbReference>
<evidence type="ECO:0000256" key="3">
    <source>
        <dbReference type="SAM" id="Phobius"/>
    </source>
</evidence>
<organism evidence="6 7">
    <name type="scientific">Beauveria bassiana D1-5</name>
    <dbReference type="NCBI Taxonomy" id="1245745"/>
    <lineage>
        <taxon>Eukaryota</taxon>
        <taxon>Fungi</taxon>
        <taxon>Dikarya</taxon>
        <taxon>Ascomycota</taxon>
        <taxon>Pezizomycotina</taxon>
        <taxon>Sordariomycetes</taxon>
        <taxon>Hypocreomycetidae</taxon>
        <taxon>Hypocreales</taxon>
        <taxon>Cordycipitaceae</taxon>
        <taxon>Beauveria</taxon>
    </lineage>
</organism>
<dbReference type="SUPFAM" id="SSF52172">
    <property type="entry name" value="CheY-like"/>
    <property type="match status" value="1"/>
</dbReference>
<dbReference type="SUPFAM" id="SSF143744">
    <property type="entry name" value="GlcG-like"/>
    <property type="match status" value="1"/>
</dbReference>
<keyword evidence="3" id="KW-1133">Transmembrane helix</keyword>
<dbReference type="Proteomes" id="UP000030106">
    <property type="component" value="Unassembled WGS sequence"/>
</dbReference>
<evidence type="ECO:0000313" key="7">
    <source>
        <dbReference type="Proteomes" id="UP000030106"/>
    </source>
</evidence>
<dbReference type="PRINTS" id="PR00038">
    <property type="entry name" value="HTHLUXR"/>
</dbReference>
<comment type="caution">
    <text evidence="2">Lacks conserved residue(s) required for the propagation of feature annotation.</text>
</comment>
<dbReference type="InterPro" id="IPR001789">
    <property type="entry name" value="Sig_transdc_resp-reg_receiver"/>
</dbReference>
<feature type="transmembrane region" description="Helical" evidence="3">
    <location>
        <begin position="135"/>
        <end position="156"/>
    </location>
</feature>
<dbReference type="InterPro" id="IPR016032">
    <property type="entry name" value="Sig_transdc_resp-reg_C-effctor"/>
</dbReference>
<dbReference type="Pfam" id="PF03928">
    <property type="entry name" value="HbpS-like"/>
    <property type="match status" value="1"/>
</dbReference>
<dbReference type="GO" id="GO:0000160">
    <property type="term" value="P:phosphorelay signal transduction system"/>
    <property type="evidence" value="ECO:0007669"/>
    <property type="project" value="InterPro"/>
</dbReference>
<keyword evidence="1" id="KW-0238">DNA-binding</keyword>
<dbReference type="Gene3D" id="3.40.50.2300">
    <property type="match status" value="1"/>
</dbReference>
<feature type="domain" description="HTH luxR-type" evidence="4">
    <location>
        <begin position="55"/>
        <end position="120"/>
    </location>
</feature>
<dbReference type="GO" id="GO:0006355">
    <property type="term" value="P:regulation of DNA-templated transcription"/>
    <property type="evidence" value="ECO:0007669"/>
    <property type="project" value="InterPro"/>
</dbReference>
<keyword evidence="3" id="KW-0812">Transmembrane</keyword>
<dbReference type="InterPro" id="IPR038084">
    <property type="entry name" value="PduO/GlcC-like_sf"/>
</dbReference>
<reference evidence="6 7" key="1">
    <citation type="submission" date="2012-10" db="EMBL/GenBank/DDBJ databases">
        <title>Genome sequencing and analysis of entomopathogenic fungi Beauveria bassiana D1-5.</title>
        <authorList>
            <person name="Li Q."/>
            <person name="Wang L."/>
            <person name="Zhang Z."/>
            <person name="Wang Q."/>
            <person name="Ren J."/>
            <person name="Wang M."/>
            <person name="Xu W."/>
            <person name="Wang J."/>
            <person name="Lu Y."/>
            <person name="Du Q."/>
            <person name="Sun Z."/>
        </authorList>
    </citation>
    <scope>NUCLEOTIDE SEQUENCE [LARGE SCALE GENOMIC DNA]</scope>
    <source>
        <strain evidence="6 7">D1-5</strain>
    </source>
</reference>
<dbReference type="STRING" id="1245745.A0A0A2WD64"/>
<dbReference type="InterPro" id="IPR052517">
    <property type="entry name" value="GlcG_carb_metab_protein"/>
</dbReference>
<evidence type="ECO:0000259" key="5">
    <source>
        <dbReference type="PROSITE" id="PS50110"/>
    </source>
</evidence>
<dbReference type="InterPro" id="IPR011006">
    <property type="entry name" value="CheY-like_superfamily"/>
</dbReference>
<dbReference type="HOGENOM" id="CLU_555461_0_0_1"/>
<accession>A0A0A2WD64</accession>
<evidence type="ECO:0000256" key="2">
    <source>
        <dbReference type="PROSITE-ProRule" id="PRU00169"/>
    </source>
</evidence>